<evidence type="ECO:0000313" key="5">
    <source>
        <dbReference type="Proteomes" id="UP000033815"/>
    </source>
</evidence>
<gene>
    <name evidence="4" type="ORF">UW25_C0001G0085</name>
</gene>
<dbReference type="Pfam" id="PF01551">
    <property type="entry name" value="Peptidase_M23"/>
    <property type="match status" value="1"/>
</dbReference>
<accession>A0A837IC54</accession>
<organism evidence="4 5">
    <name type="scientific">Candidatus Nomurabacteria bacterium GW2011_GWB1_44_12</name>
    <dbReference type="NCBI Taxonomy" id="1618748"/>
    <lineage>
        <taxon>Bacteria</taxon>
        <taxon>Candidatus Nomuraibacteriota</taxon>
    </lineage>
</organism>
<dbReference type="PANTHER" id="PTHR21666">
    <property type="entry name" value="PEPTIDASE-RELATED"/>
    <property type="match status" value="1"/>
</dbReference>
<dbReference type="InterPro" id="IPR016047">
    <property type="entry name" value="M23ase_b-sheet_dom"/>
</dbReference>
<keyword evidence="1" id="KW-0175">Coiled coil</keyword>
<evidence type="ECO:0000313" key="4">
    <source>
        <dbReference type="EMBL" id="KKT37277.1"/>
    </source>
</evidence>
<feature type="signal peptide" evidence="2">
    <location>
        <begin position="1"/>
        <end position="27"/>
    </location>
</feature>
<feature type="chain" id="PRO_5032992181" evidence="2">
    <location>
        <begin position="28"/>
        <end position="427"/>
    </location>
</feature>
<comment type="caution">
    <text evidence="4">The sequence shown here is derived from an EMBL/GenBank/DDBJ whole genome shotgun (WGS) entry which is preliminary data.</text>
</comment>
<dbReference type="CDD" id="cd12797">
    <property type="entry name" value="M23_peptidase"/>
    <property type="match status" value="1"/>
</dbReference>
<dbReference type="AlphaFoldDB" id="A0A837IC54"/>
<proteinExistence type="predicted"/>
<dbReference type="InterPro" id="IPR050570">
    <property type="entry name" value="Cell_wall_metabolism_enzyme"/>
</dbReference>
<dbReference type="EMBL" id="LCHP01000001">
    <property type="protein sequence ID" value="KKT37277.1"/>
    <property type="molecule type" value="Genomic_DNA"/>
</dbReference>
<reference evidence="4 5" key="1">
    <citation type="journal article" date="2015" name="Nature">
        <title>rRNA introns, odd ribosomes, and small enigmatic genomes across a large radiation of phyla.</title>
        <authorList>
            <person name="Brown C.T."/>
            <person name="Hug L.A."/>
            <person name="Thomas B.C."/>
            <person name="Sharon I."/>
            <person name="Castelle C.J."/>
            <person name="Singh A."/>
            <person name="Wilkins M.J."/>
            <person name="Williams K.H."/>
            <person name="Banfield J.F."/>
        </authorList>
    </citation>
    <scope>NUCLEOTIDE SEQUENCE [LARGE SCALE GENOMIC DNA]</scope>
</reference>
<sequence length="427" mass="46661">MHASIYQFTVLIFIGAIALTASSIVSAQATATIDELQQKISSKADELQKLTPVIKQLEKDIDTTVAQKKTLGTEIKTLDLTKKKLETDIKITQTKVDSTDLKIRQLASEISYKENEITGRVAALKEALLVIYESDEQSLAEVALSNESFSGLWNDLETLEQFSAGVNENVALLKALKQELDDRNNKQKTEKGKLLGLKDELGDQKKITEQNTKQKAQLLKVTSNQEALYQKTLKQKLALKDALEQELREYESTLKFILDPTSFPPRGTKVFASPLDNVRITQQFGKTSSSARLYASGTHNGTDFGASVGTPVKAMLTGTIIGTGDTDVTCPGASYGRWILIRHNNGLASLYAHLSLIKVSEGQEVNTGDTIGYSGNTGYSTGPHLHLTVFAAAGVKVESRPSKSCGGRSYTLPLAAFNVYLNPMDYM</sequence>
<protein>
    <submittedName>
        <fullName evidence="4">Peptidase M23B</fullName>
    </submittedName>
</protein>
<evidence type="ECO:0000256" key="2">
    <source>
        <dbReference type="SAM" id="SignalP"/>
    </source>
</evidence>
<evidence type="ECO:0000256" key="1">
    <source>
        <dbReference type="SAM" id="Coils"/>
    </source>
</evidence>
<dbReference type="InterPro" id="IPR011055">
    <property type="entry name" value="Dup_hybrid_motif"/>
</dbReference>
<dbReference type="SUPFAM" id="SSF51261">
    <property type="entry name" value="Duplicated hybrid motif"/>
    <property type="match status" value="1"/>
</dbReference>
<dbReference type="PANTHER" id="PTHR21666:SF270">
    <property type="entry name" value="MUREIN HYDROLASE ACTIVATOR ENVC"/>
    <property type="match status" value="1"/>
</dbReference>
<dbReference type="GO" id="GO:0004222">
    <property type="term" value="F:metalloendopeptidase activity"/>
    <property type="evidence" value="ECO:0007669"/>
    <property type="project" value="TreeGrafter"/>
</dbReference>
<feature type="domain" description="M23ase beta-sheet core" evidence="3">
    <location>
        <begin position="298"/>
        <end position="390"/>
    </location>
</feature>
<feature type="coiled-coil region" evidence="1">
    <location>
        <begin position="26"/>
        <end position="74"/>
    </location>
</feature>
<evidence type="ECO:0000259" key="3">
    <source>
        <dbReference type="Pfam" id="PF01551"/>
    </source>
</evidence>
<keyword evidence="2" id="KW-0732">Signal</keyword>
<dbReference type="Proteomes" id="UP000033815">
    <property type="component" value="Unassembled WGS sequence"/>
</dbReference>
<dbReference type="Gene3D" id="2.70.70.10">
    <property type="entry name" value="Glucose Permease (Domain IIA)"/>
    <property type="match status" value="1"/>
</dbReference>
<dbReference type="Gene3D" id="6.10.250.3150">
    <property type="match status" value="1"/>
</dbReference>
<name>A0A837IC54_9BACT</name>